<gene>
    <name evidence="1" type="ORF">RaK2_00416</name>
</gene>
<dbReference type="GeneID" id="14013004"/>
<dbReference type="KEGG" id="vg:14013004"/>
<name>H6X4M3_9CAUD</name>
<accession>H6X4M3</accession>
<organism evidence="1 2">
    <name type="scientific">Klebsiella phage vB_KleM_RaK2</name>
    <dbReference type="NCBI Taxonomy" id="1147094"/>
    <lineage>
        <taxon>Viruses</taxon>
        <taxon>Duplodnaviria</taxon>
        <taxon>Heunggongvirae</taxon>
        <taxon>Uroviricota</taxon>
        <taxon>Caudoviricetes</taxon>
        <taxon>Alcyoneusvirus</taxon>
        <taxon>Alcyoneusvirus RaK2</taxon>
    </lineage>
</organism>
<dbReference type="EMBL" id="JQ513383">
    <property type="protein sequence ID" value="AFA44689.1"/>
    <property type="molecule type" value="Genomic_DNA"/>
</dbReference>
<keyword evidence="2" id="KW-1185">Reference proteome</keyword>
<protein>
    <submittedName>
        <fullName evidence="1">Uncharacterized protein</fullName>
    </submittedName>
</protein>
<dbReference type="Proteomes" id="UP000007524">
    <property type="component" value="Segment"/>
</dbReference>
<reference evidence="1 2" key="1">
    <citation type="journal article" date="2012" name="J. Virol.">
        <title>Genome of Klebsiella sp.-Infecting Bacteriophage vB_KleM_RaK2.</title>
        <authorList>
            <person name="Simoliunas E."/>
            <person name="Kaliniene L."/>
            <person name="Truncaite L."/>
            <person name="Klausa V."/>
            <person name="Zajanckauskaite A."/>
            <person name="Meskys R."/>
        </authorList>
    </citation>
    <scope>NUCLEOTIDE SEQUENCE [LARGE SCALE GENOMIC DNA]</scope>
</reference>
<evidence type="ECO:0000313" key="1">
    <source>
        <dbReference type="EMBL" id="AFA44689.1"/>
    </source>
</evidence>
<evidence type="ECO:0000313" key="2">
    <source>
        <dbReference type="Proteomes" id="UP000007524"/>
    </source>
</evidence>
<sequence length="131" mass="15566">MKIVDYDYQRDLAISNIILELCEDDPYYTVVRGYSNNEYKSDGFLVYSNGTPVNEILVFPMFNEILQKNMVPNKLVKLVQTDLLSEESYFQHSTLYDALELHVMFIFQYLMKYSTHSVSMPMRSIWNEYEK</sequence>
<dbReference type="RefSeq" id="YP_007007571.1">
    <property type="nucleotide sequence ID" value="NC_019526.1"/>
</dbReference>
<proteinExistence type="predicted"/>